<sequence>MNVLALALTFFVAVAINPVVAMDIIFMSKDGLRCDIPVADVDNPNLSGIEIVGCPPAHMTRFSPSKVRFHILTRRPGHAGTLAGRELSYQVWLRIASSWFMLTGTEASHSAARASTLDIRNRGNERGQYDACVTSSGLHEPSLPSPHIIFGRCSELGPTDGCVRILALNPPTETIAALVSRVGEWQGRPAIHAQISDPGFPSSHTSTASPSPLHTLLLSSPVAPTMKLLTFAAAFFTTAMIVSAIDFIEPEPVIFSFRSNERKGAKTCIASLLTSDPSALQSVTLPGCDTASTDSPEALCDIGGAALCAECKRLPVSHCV</sequence>
<gene>
    <name evidence="2" type="ORF">PSFLO_03999</name>
</gene>
<name>A0A5C3F5J7_9BASI</name>
<keyword evidence="1" id="KW-0732">Signal</keyword>
<dbReference type="AlphaFoldDB" id="A0A5C3F5J7"/>
<keyword evidence="3" id="KW-1185">Reference proteome</keyword>
<feature type="chain" id="PRO_5022940266" evidence="1">
    <location>
        <begin position="22"/>
        <end position="320"/>
    </location>
</feature>
<dbReference type="Proteomes" id="UP000323386">
    <property type="component" value="Unassembled WGS sequence"/>
</dbReference>
<feature type="signal peptide" evidence="1">
    <location>
        <begin position="1"/>
        <end position="21"/>
    </location>
</feature>
<accession>A0A5C3F5J7</accession>
<reference evidence="2 3" key="1">
    <citation type="submission" date="2018-03" db="EMBL/GenBank/DDBJ databases">
        <authorList>
            <person name="Guldener U."/>
        </authorList>
    </citation>
    <scope>NUCLEOTIDE SEQUENCE [LARGE SCALE GENOMIC DNA]</scope>
    <source>
        <strain evidence="2 3">DAOM196992</strain>
    </source>
</reference>
<dbReference type="EMBL" id="OOIP01000010">
    <property type="protein sequence ID" value="SPO38521.1"/>
    <property type="molecule type" value="Genomic_DNA"/>
</dbReference>
<organism evidence="2 3">
    <name type="scientific">Pseudozyma flocculosa</name>
    <dbReference type="NCBI Taxonomy" id="84751"/>
    <lineage>
        <taxon>Eukaryota</taxon>
        <taxon>Fungi</taxon>
        <taxon>Dikarya</taxon>
        <taxon>Basidiomycota</taxon>
        <taxon>Ustilaginomycotina</taxon>
        <taxon>Ustilaginomycetes</taxon>
        <taxon>Ustilaginales</taxon>
        <taxon>Ustilaginaceae</taxon>
        <taxon>Pseudozyma</taxon>
    </lineage>
</organism>
<evidence type="ECO:0000256" key="1">
    <source>
        <dbReference type="SAM" id="SignalP"/>
    </source>
</evidence>
<evidence type="ECO:0000313" key="3">
    <source>
        <dbReference type="Proteomes" id="UP000323386"/>
    </source>
</evidence>
<proteinExistence type="predicted"/>
<evidence type="ECO:0000313" key="2">
    <source>
        <dbReference type="EMBL" id="SPO38521.1"/>
    </source>
</evidence>
<protein>
    <submittedName>
        <fullName evidence="2">Uncharacterized protein</fullName>
    </submittedName>
</protein>